<reference evidence="1" key="1">
    <citation type="submission" date="2019-03" db="EMBL/GenBank/DDBJ databases">
        <title>Metabolic reconstructions from genomes of highly enriched 'Candidatus Accumulibacter' and 'Candidatus Competibacter' bioreactor populations.</title>
        <authorList>
            <person name="Annavajhala M.K."/>
            <person name="Welles L."/>
            <person name="Abbas B."/>
            <person name="Sorokin D."/>
            <person name="Park H."/>
            <person name="Van Loosdrecht M."/>
            <person name="Chandran K."/>
        </authorList>
    </citation>
    <scope>NUCLEOTIDE SEQUENCE</scope>
    <source>
        <strain evidence="1">SBR_L</strain>
    </source>
</reference>
<organism evidence="1 2">
    <name type="scientific">Candidatus Accumulibacter contiguus</name>
    <dbReference type="NCBI Taxonomy" id="2954381"/>
    <lineage>
        <taxon>Bacteria</taxon>
        <taxon>Pseudomonadati</taxon>
        <taxon>Pseudomonadota</taxon>
        <taxon>Betaproteobacteria</taxon>
        <taxon>Candidatus Accumulibacter</taxon>
    </lineage>
</organism>
<dbReference type="EMBL" id="SPMX01000039">
    <property type="protein sequence ID" value="NMQ06291.1"/>
    <property type="molecule type" value="Genomic_DNA"/>
</dbReference>
<gene>
    <name evidence="1" type="ORF">E4Q08_14045</name>
</gene>
<protein>
    <submittedName>
        <fullName evidence="1">Uncharacterized protein</fullName>
    </submittedName>
</protein>
<accession>A0ABX1TBD8</accession>
<name>A0ABX1TBD8_9PROT</name>
<sequence length="82" mass="8153">MAAGVVGDEDAELRLIGRRLEVGGAGLAIGADGELALDALDAADPAPVDPDQVRFGARDGGGQPVVGVAFEELRGDARGGRG</sequence>
<proteinExistence type="predicted"/>
<keyword evidence="2" id="KW-1185">Reference proteome</keyword>
<dbReference type="Proteomes" id="UP000886469">
    <property type="component" value="Unassembled WGS sequence"/>
</dbReference>
<evidence type="ECO:0000313" key="2">
    <source>
        <dbReference type="Proteomes" id="UP000886469"/>
    </source>
</evidence>
<comment type="caution">
    <text evidence="1">The sequence shown here is derived from an EMBL/GenBank/DDBJ whole genome shotgun (WGS) entry which is preliminary data.</text>
</comment>
<evidence type="ECO:0000313" key="1">
    <source>
        <dbReference type="EMBL" id="NMQ06291.1"/>
    </source>
</evidence>